<protein>
    <submittedName>
        <fullName evidence="10">DedA family protein</fullName>
    </submittedName>
</protein>
<evidence type="ECO:0000259" key="9">
    <source>
        <dbReference type="Pfam" id="PF09335"/>
    </source>
</evidence>
<organism evidence="10 11">
    <name type="scientific">Streptomyces omiyaensis</name>
    <dbReference type="NCBI Taxonomy" id="68247"/>
    <lineage>
        <taxon>Bacteria</taxon>
        <taxon>Bacillati</taxon>
        <taxon>Actinomycetota</taxon>
        <taxon>Actinomycetes</taxon>
        <taxon>Kitasatosporales</taxon>
        <taxon>Streptomycetaceae</taxon>
        <taxon>Streptomyces</taxon>
    </lineage>
</organism>
<comment type="subcellular location">
    <subcellularLocation>
        <location evidence="1 7">Cell membrane</location>
        <topology evidence="1 7">Multi-pass membrane protein</topology>
    </subcellularLocation>
</comment>
<comment type="caution">
    <text evidence="10">The sequence shown here is derived from an EMBL/GenBank/DDBJ whole genome shotgun (WGS) entry which is preliminary data.</text>
</comment>
<feature type="region of interest" description="Disordered" evidence="8">
    <location>
        <begin position="194"/>
        <end position="249"/>
    </location>
</feature>
<evidence type="ECO:0000256" key="6">
    <source>
        <dbReference type="ARBA" id="ARBA00023136"/>
    </source>
</evidence>
<dbReference type="Proteomes" id="UP001604282">
    <property type="component" value="Unassembled WGS sequence"/>
</dbReference>
<feature type="transmembrane region" description="Helical" evidence="7">
    <location>
        <begin position="54"/>
        <end position="74"/>
    </location>
</feature>
<dbReference type="InterPro" id="IPR032816">
    <property type="entry name" value="VTT_dom"/>
</dbReference>
<keyword evidence="6 7" id="KW-0472">Membrane</keyword>
<evidence type="ECO:0000313" key="11">
    <source>
        <dbReference type="Proteomes" id="UP001604282"/>
    </source>
</evidence>
<reference evidence="10 11" key="1">
    <citation type="submission" date="2024-10" db="EMBL/GenBank/DDBJ databases">
        <title>The Natural Products Discovery Center: Release of the First 8490 Sequenced Strains for Exploring Actinobacteria Biosynthetic Diversity.</title>
        <authorList>
            <person name="Kalkreuter E."/>
            <person name="Kautsar S.A."/>
            <person name="Yang D."/>
            <person name="Bader C.D."/>
            <person name="Teijaro C.N."/>
            <person name="Fluegel L."/>
            <person name="Davis C.M."/>
            <person name="Simpson J.R."/>
            <person name="Lauterbach L."/>
            <person name="Steele A.D."/>
            <person name="Gui C."/>
            <person name="Meng S."/>
            <person name="Li G."/>
            <person name="Viehrig K."/>
            <person name="Ye F."/>
            <person name="Su P."/>
            <person name="Kiefer A.F."/>
            <person name="Nichols A."/>
            <person name="Cepeda A.J."/>
            <person name="Yan W."/>
            <person name="Fan B."/>
            <person name="Jiang Y."/>
            <person name="Adhikari A."/>
            <person name="Zheng C.-J."/>
            <person name="Schuster L."/>
            <person name="Cowan T.M."/>
            <person name="Smanski M.J."/>
            <person name="Chevrette M.G."/>
            <person name="De Carvalho L.P.S."/>
            <person name="Shen B."/>
        </authorList>
    </citation>
    <scope>NUCLEOTIDE SEQUENCE [LARGE SCALE GENOMIC DNA]</scope>
    <source>
        <strain evidence="10 11">NPDC048229</strain>
    </source>
</reference>
<accession>A0ABW7BP81</accession>
<keyword evidence="5 7" id="KW-1133">Transmembrane helix</keyword>
<evidence type="ECO:0000313" key="10">
    <source>
        <dbReference type="EMBL" id="MFG3188192.1"/>
    </source>
</evidence>
<dbReference type="EMBL" id="JBICZW010000002">
    <property type="protein sequence ID" value="MFG3188192.1"/>
    <property type="molecule type" value="Genomic_DNA"/>
</dbReference>
<evidence type="ECO:0000256" key="7">
    <source>
        <dbReference type="RuleBase" id="RU367016"/>
    </source>
</evidence>
<dbReference type="PANTHER" id="PTHR30353:SF0">
    <property type="entry name" value="TRANSMEMBRANE PROTEIN"/>
    <property type="match status" value="1"/>
</dbReference>
<gene>
    <name evidence="10" type="ORF">ACGFYS_04570</name>
</gene>
<evidence type="ECO:0000256" key="5">
    <source>
        <dbReference type="ARBA" id="ARBA00022989"/>
    </source>
</evidence>
<evidence type="ECO:0000256" key="8">
    <source>
        <dbReference type="SAM" id="MobiDB-lite"/>
    </source>
</evidence>
<sequence length="249" mass="25554">MNVLSTALGEVPAPAAYPILAAVVLAESLLLIGAFVPTLTLLLTAGALARTGELHLLLVIATATGAVITGDFLAHRTGRLLGPRLRTAGIGRRIPAATWQRAVTLMARHGGRALLITRFIPVVRTLSPHLAGATGQPYHRIAPFSALAAPVWAAAEAGAGYAAVPSLQHALTFGVPAVAALLAAAAGAALWRKNRTGRRPASRSGVAPPSTGSPSGPLPEHDRKPTAGPPPDPVSFSETVLTRNRRGPV</sequence>
<evidence type="ECO:0000256" key="2">
    <source>
        <dbReference type="ARBA" id="ARBA00010792"/>
    </source>
</evidence>
<keyword evidence="4 7" id="KW-0812">Transmembrane</keyword>
<dbReference type="InterPro" id="IPR032818">
    <property type="entry name" value="DedA-like"/>
</dbReference>
<dbReference type="PANTHER" id="PTHR30353">
    <property type="entry name" value="INNER MEMBRANE PROTEIN DEDA-RELATED"/>
    <property type="match status" value="1"/>
</dbReference>
<keyword evidence="3 7" id="KW-1003">Cell membrane</keyword>
<name>A0ABW7BP81_9ACTN</name>
<evidence type="ECO:0000256" key="3">
    <source>
        <dbReference type="ARBA" id="ARBA00022475"/>
    </source>
</evidence>
<feature type="transmembrane region" description="Helical" evidence="7">
    <location>
        <begin position="15"/>
        <end position="42"/>
    </location>
</feature>
<feature type="compositionally biased region" description="Low complexity" evidence="8">
    <location>
        <begin position="204"/>
        <end position="215"/>
    </location>
</feature>
<keyword evidence="11" id="KW-1185">Reference proteome</keyword>
<evidence type="ECO:0000256" key="4">
    <source>
        <dbReference type="ARBA" id="ARBA00022692"/>
    </source>
</evidence>
<feature type="transmembrane region" description="Helical" evidence="7">
    <location>
        <begin position="170"/>
        <end position="191"/>
    </location>
</feature>
<comment type="similarity">
    <text evidence="2 7">Belongs to the DedA family.</text>
</comment>
<dbReference type="Pfam" id="PF09335">
    <property type="entry name" value="VTT_dom"/>
    <property type="match status" value="1"/>
</dbReference>
<evidence type="ECO:0000256" key="1">
    <source>
        <dbReference type="ARBA" id="ARBA00004651"/>
    </source>
</evidence>
<proteinExistence type="inferred from homology"/>
<comment type="caution">
    <text evidence="7">Lacks conserved residue(s) required for the propagation of feature annotation.</text>
</comment>
<dbReference type="RefSeq" id="WP_392879597.1">
    <property type="nucleotide sequence ID" value="NZ_JBICZW010000002.1"/>
</dbReference>
<feature type="domain" description="VTT" evidence="9">
    <location>
        <begin position="36"/>
        <end position="161"/>
    </location>
</feature>